<evidence type="ECO:0000256" key="2">
    <source>
        <dbReference type="ARBA" id="ARBA00022723"/>
    </source>
</evidence>
<comment type="caution">
    <text evidence="7">The sequence shown here is derived from an EMBL/GenBank/DDBJ whole genome shotgun (WGS) entry which is preliminary data.</text>
</comment>
<dbReference type="Proteomes" id="UP000721844">
    <property type="component" value="Unassembled WGS sequence"/>
</dbReference>
<dbReference type="InterPro" id="IPR000086">
    <property type="entry name" value="NUDIX_hydrolase_dom"/>
</dbReference>
<keyword evidence="3 7" id="KW-0378">Hydrolase</keyword>
<evidence type="ECO:0000313" key="7">
    <source>
        <dbReference type="EMBL" id="MCB8882916.1"/>
    </source>
</evidence>
<dbReference type="CDD" id="cd04666">
    <property type="entry name" value="NUDIX_DIPP2_like_Nudt4"/>
    <property type="match status" value="1"/>
</dbReference>
<reference evidence="7 8" key="1">
    <citation type="journal article" date="2021" name="Microorganisms">
        <title>Acidisoma silvae sp. nov. and Acidisomacellulosilytica sp. nov., Two Acidophilic Bacteria Isolated from Decaying Wood, Hydrolyzing Cellulose and Producing Poly-3-hydroxybutyrate.</title>
        <authorList>
            <person name="Mieszkin S."/>
            <person name="Pouder E."/>
            <person name="Uroz S."/>
            <person name="Simon-Colin C."/>
            <person name="Alain K."/>
        </authorList>
    </citation>
    <scope>NUCLEOTIDE SEQUENCE [LARGE SCALE GENOMIC DNA]</scope>
    <source>
        <strain evidence="7 8">HW T5.17</strain>
    </source>
</reference>
<dbReference type="PANTHER" id="PTHR12629">
    <property type="entry name" value="DIPHOSPHOINOSITOL POLYPHOSPHATE PHOSPHOHYDROLASE"/>
    <property type="match status" value="1"/>
</dbReference>
<sequence>MVNRLSLGDSDGDQRQEDESIAKQQSKSGTVRVQYGALPYRRNEAGEVEVLLLTSRTRRRWIIPKGWPIKGLKPAKSAAREAFEEAGVRGVISGKPLGRFTYNKLLDEDGRAVICEVTVFSLTVKRQLKVWPEVEQRETRWVAASEAGALTDEDGLRPILEAFSVKMEAKRKLVPKQRAEEAKVSE</sequence>
<dbReference type="GO" id="GO:0005737">
    <property type="term" value="C:cytoplasm"/>
    <property type="evidence" value="ECO:0007669"/>
    <property type="project" value="TreeGrafter"/>
</dbReference>
<feature type="domain" description="Nudix hydrolase" evidence="6">
    <location>
        <begin position="30"/>
        <end position="164"/>
    </location>
</feature>
<organism evidence="7 8">
    <name type="scientific">Acidisoma cellulosilyticum</name>
    <dbReference type="NCBI Taxonomy" id="2802395"/>
    <lineage>
        <taxon>Bacteria</taxon>
        <taxon>Pseudomonadati</taxon>
        <taxon>Pseudomonadota</taxon>
        <taxon>Alphaproteobacteria</taxon>
        <taxon>Acetobacterales</taxon>
        <taxon>Acidocellaceae</taxon>
        <taxon>Acidisoma</taxon>
    </lineage>
</organism>
<evidence type="ECO:0000256" key="5">
    <source>
        <dbReference type="SAM" id="MobiDB-lite"/>
    </source>
</evidence>
<gene>
    <name evidence="7" type="ORF">ACELLULO517_21900</name>
</gene>
<feature type="compositionally biased region" description="Basic and acidic residues" evidence="5">
    <location>
        <begin position="12"/>
        <end position="21"/>
    </location>
</feature>
<dbReference type="GO" id="GO:0046872">
    <property type="term" value="F:metal ion binding"/>
    <property type="evidence" value="ECO:0007669"/>
    <property type="project" value="UniProtKB-KW"/>
</dbReference>
<dbReference type="AlphaFoldDB" id="A0A964E5V5"/>
<evidence type="ECO:0000259" key="6">
    <source>
        <dbReference type="PROSITE" id="PS51462"/>
    </source>
</evidence>
<evidence type="ECO:0000256" key="4">
    <source>
        <dbReference type="ARBA" id="ARBA00022842"/>
    </source>
</evidence>
<dbReference type="InterPro" id="IPR047198">
    <property type="entry name" value="DDP-like_NUDIX"/>
</dbReference>
<keyword evidence="8" id="KW-1185">Reference proteome</keyword>
<feature type="region of interest" description="Disordered" evidence="5">
    <location>
        <begin position="1"/>
        <end position="28"/>
    </location>
</feature>
<dbReference type="RefSeq" id="WP_227309574.1">
    <property type="nucleotide sequence ID" value="NZ_JAESVA010000010.1"/>
</dbReference>
<dbReference type="PROSITE" id="PS51462">
    <property type="entry name" value="NUDIX"/>
    <property type="match status" value="1"/>
</dbReference>
<evidence type="ECO:0000256" key="1">
    <source>
        <dbReference type="ARBA" id="ARBA00001946"/>
    </source>
</evidence>
<dbReference type="Pfam" id="PF00293">
    <property type="entry name" value="NUDIX"/>
    <property type="match status" value="1"/>
</dbReference>
<dbReference type="EMBL" id="JAESVA010000010">
    <property type="protein sequence ID" value="MCB8882916.1"/>
    <property type="molecule type" value="Genomic_DNA"/>
</dbReference>
<comment type="cofactor">
    <cofactor evidence="1">
        <name>Mg(2+)</name>
        <dbReference type="ChEBI" id="CHEBI:18420"/>
    </cofactor>
</comment>
<dbReference type="SUPFAM" id="SSF55811">
    <property type="entry name" value="Nudix"/>
    <property type="match status" value="1"/>
</dbReference>
<dbReference type="PANTHER" id="PTHR12629:SF0">
    <property type="entry name" value="DIPHOSPHOINOSITOL-POLYPHOSPHATE DIPHOSPHATASE"/>
    <property type="match status" value="1"/>
</dbReference>
<accession>A0A964E5V5</accession>
<dbReference type="GO" id="GO:0016462">
    <property type="term" value="F:pyrophosphatase activity"/>
    <property type="evidence" value="ECO:0007669"/>
    <property type="project" value="InterPro"/>
</dbReference>
<dbReference type="Gene3D" id="3.90.79.10">
    <property type="entry name" value="Nucleoside Triphosphate Pyrophosphohydrolase"/>
    <property type="match status" value="1"/>
</dbReference>
<keyword evidence="4" id="KW-0460">Magnesium</keyword>
<keyword evidence="2" id="KW-0479">Metal-binding</keyword>
<name>A0A964E5V5_9PROT</name>
<evidence type="ECO:0000313" key="8">
    <source>
        <dbReference type="Proteomes" id="UP000721844"/>
    </source>
</evidence>
<proteinExistence type="predicted"/>
<evidence type="ECO:0000256" key="3">
    <source>
        <dbReference type="ARBA" id="ARBA00022801"/>
    </source>
</evidence>
<protein>
    <submittedName>
        <fullName evidence="7">NUDIX hydrolase</fullName>
    </submittedName>
</protein>
<dbReference type="InterPro" id="IPR015797">
    <property type="entry name" value="NUDIX_hydrolase-like_dom_sf"/>
</dbReference>